<reference evidence="1 2" key="1">
    <citation type="journal article" date="2023" name="BMC Biol.">
        <title>The compact genome of the sponge Oopsacas minuta (Hexactinellida) is lacking key metazoan core genes.</title>
        <authorList>
            <person name="Santini S."/>
            <person name="Schenkelaars Q."/>
            <person name="Jourda C."/>
            <person name="Duchesne M."/>
            <person name="Belahbib H."/>
            <person name="Rocher C."/>
            <person name="Selva M."/>
            <person name="Riesgo A."/>
            <person name="Vervoort M."/>
            <person name="Leys S.P."/>
            <person name="Kodjabachian L."/>
            <person name="Le Bivic A."/>
            <person name="Borchiellini C."/>
            <person name="Claverie J.M."/>
            <person name="Renard E."/>
        </authorList>
    </citation>
    <scope>NUCLEOTIDE SEQUENCE [LARGE SCALE GENOMIC DNA]</scope>
    <source>
        <strain evidence="1">SPO-2</strain>
    </source>
</reference>
<name>A0AAV7JLL7_9METZ</name>
<dbReference type="Gene3D" id="2.170.260.10">
    <property type="entry name" value="paz domain"/>
    <property type="match status" value="1"/>
</dbReference>
<gene>
    <name evidence="1" type="ORF">LOD99_11764</name>
</gene>
<evidence type="ECO:0000313" key="1">
    <source>
        <dbReference type="EMBL" id="KAI6649399.1"/>
    </source>
</evidence>
<accession>A0AAV7JLL7</accession>
<dbReference type="EMBL" id="JAKMXF010000321">
    <property type="protein sequence ID" value="KAI6649399.1"/>
    <property type="molecule type" value="Genomic_DNA"/>
</dbReference>
<comment type="caution">
    <text evidence="1">The sequence shown here is derived from an EMBL/GenBank/DDBJ whole genome shotgun (WGS) entry which is preliminary data.</text>
</comment>
<evidence type="ECO:0000313" key="2">
    <source>
        <dbReference type="Proteomes" id="UP001165289"/>
    </source>
</evidence>
<sequence>MNQTHQIPSALSKPVNISDKNYIYIFIIVLQESGADYWGQESNERYEKVKPNNYIGIITAEKVPYKEIPTFEVFYHGLNLKVTIKPIQTKTPLERVHSEILKFQHSVFLEVWSYNDKGRNFEFSPDQANNRSFLICPLKQLQNEKWDFDLESLNNFTSKAVLNSLEDEFYVQRVVSPPNTHPNPNQYYHIIRMIPEVTLNSEFPDERYSTYSDHLTSKYGLVFVKEDYSRSALEGIHVSGHYNLTTSRHKTPQGKDLPKRDYDNKRHKTYFFSPHLKAHPIPSTLWRLCVMLPSIVYRVERFILMLEFSNSVDTYVTSPVTATGNDIDTGIVKRVTDTPAHLNYDTIPELCVNSCGDRPNIISLLSAFTGLFMLIIIHTHSHNFSYSRNMLHIVFSNL</sequence>
<protein>
    <submittedName>
        <fullName evidence="1">Endoribonuclease Dcr-1</fullName>
    </submittedName>
</protein>
<dbReference type="AlphaFoldDB" id="A0AAV7JLL7"/>
<organism evidence="1 2">
    <name type="scientific">Oopsacas minuta</name>
    <dbReference type="NCBI Taxonomy" id="111878"/>
    <lineage>
        <taxon>Eukaryota</taxon>
        <taxon>Metazoa</taxon>
        <taxon>Porifera</taxon>
        <taxon>Hexactinellida</taxon>
        <taxon>Hexasterophora</taxon>
        <taxon>Lyssacinosida</taxon>
        <taxon>Leucopsacidae</taxon>
        <taxon>Oopsacas</taxon>
    </lineage>
</organism>
<keyword evidence="2" id="KW-1185">Reference proteome</keyword>
<proteinExistence type="predicted"/>
<dbReference type="Proteomes" id="UP001165289">
    <property type="component" value="Unassembled WGS sequence"/>
</dbReference>